<evidence type="ECO:0000313" key="2">
    <source>
        <dbReference type="EMBL" id="CAN80007.1"/>
    </source>
</evidence>
<name>A5AF32_VITVI</name>
<evidence type="ECO:0000256" key="1">
    <source>
        <dbReference type="SAM" id="MobiDB-lite"/>
    </source>
</evidence>
<accession>A5AF32</accession>
<proteinExistence type="predicted"/>
<protein>
    <submittedName>
        <fullName evidence="2">Uncharacterized protein</fullName>
    </submittedName>
</protein>
<sequence>MACQLSIRVLSGGHTTLSNPLPGQCSPLSGYVVRTYEALVVKCEPSHFRQPITACIRPPAKQKNGDDGKSSPMISDSRLQSDDDFAMA</sequence>
<gene>
    <name evidence="2" type="ORF">VITISV_024810</name>
</gene>
<dbReference type="EMBL" id="AM425080">
    <property type="protein sequence ID" value="CAN80007.1"/>
    <property type="molecule type" value="Genomic_DNA"/>
</dbReference>
<organism evidence="2">
    <name type="scientific">Vitis vinifera</name>
    <name type="common">Grape</name>
    <dbReference type="NCBI Taxonomy" id="29760"/>
    <lineage>
        <taxon>Eukaryota</taxon>
        <taxon>Viridiplantae</taxon>
        <taxon>Streptophyta</taxon>
        <taxon>Embryophyta</taxon>
        <taxon>Tracheophyta</taxon>
        <taxon>Spermatophyta</taxon>
        <taxon>Magnoliopsida</taxon>
        <taxon>eudicotyledons</taxon>
        <taxon>Gunneridae</taxon>
        <taxon>Pentapetalae</taxon>
        <taxon>rosids</taxon>
        <taxon>Vitales</taxon>
        <taxon>Vitaceae</taxon>
        <taxon>Viteae</taxon>
        <taxon>Vitis</taxon>
    </lineage>
</organism>
<dbReference type="AlphaFoldDB" id="A5AF32"/>
<reference evidence="2" key="1">
    <citation type="journal article" date="2007" name="PLoS ONE">
        <title>The first genome sequence of an elite grapevine cultivar (Pinot noir Vitis vinifera L.): coping with a highly heterozygous genome.</title>
        <authorList>
            <person name="Velasco R."/>
            <person name="Zharkikh A."/>
            <person name="Troggio M."/>
            <person name="Cartwright D.A."/>
            <person name="Cestaro A."/>
            <person name="Pruss D."/>
            <person name="Pindo M."/>
            <person name="FitzGerald L.M."/>
            <person name="Vezzulli S."/>
            <person name="Reid J."/>
            <person name="Malacarne G."/>
            <person name="Iliev D."/>
            <person name="Coppola G."/>
            <person name="Wardell B."/>
            <person name="Micheletti D."/>
            <person name="Macalma T."/>
            <person name="Facci M."/>
            <person name="Mitchell J.T."/>
            <person name="Perazzolli M."/>
            <person name="Eldredge G."/>
            <person name="Gatto P."/>
            <person name="Oyzerski R."/>
            <person name="Moretto M."/>
            <person name="Gutin N."/>
            <person name="Stefanini M."/>
            <person name="Chen Y."/>
            <person name="Segala C."/>
            <person name="Davenport C."/>
            <person name="Dematte L."/>
            <person name="Mraz A."/>
            <person name="Battilana J."/>
            <person name="Stormo K."/>
            <person name="Costa F."/>
            <person name="Tao Q."/>
            <person name="Si-Ammour A."/>
            <person name="Harkins T."/>
            <person name="Lackey A."/>
            <person name="Perbost C."/>
            <person name="Taillon B."/>
            <person name="Stella A."/>
            <person name="Solovyev V."/>
            <person name="Fawcett J.A."/>
            <person name="Sterck L."/>
            <person name="Vandepoele K."/>
            <person name="Grando S.M."/>
            <person name="Toppo S."/>
            <person name="Moser C."/>
            <person name="Lanchbury J."/>
            <person name="Bogden R."/>
            <person name="Skolnick M."/>
            <person name="Sgaramella V."/>
            <person name="Bhatnagar S.K."/>
            <person name="Fontana P."/>
            <person name="Gutin A."/>
            <person name="Van de Peer Y."/>
            <person name="Salamini F."/>
            <person name="Viola R."/>
        </authorList>
    </citation>
    <scope>NUCLEOTIDE SEQUENCE</scope>
</reference>
<feature type="region of interest" description="Disordered" evidence="1">
    <location>
        <begin position="54"/>
        <end position="88"/>
    </location>
</feature>